<dbReference type="PANTHER" id="PTHR10579:SF146">
    <property type="entry name" value="RING-TYPE DOMAIN-CONTAINING PROTEIN"/>
    <property type="match status" value="1"/>
</dbReference>
<dbReference type="EMBL" id="JAVIJP010000061">
    <property type="protein sequence ID" value="KAL3622058.1"/>
    <property type="molecule type" value="Genomic_DNA"/>
</dbReference>
<reference evidence="4" key="1">
    <citation type="journal article" date="2024" name="IScience">
        <title>Strigolactones Initiate the Formation of Haustorium-like Structures in Castilleja.</title>
        <authorList>
            <person name="Buerger M."/>
            <person name="Peterson D."/>
            <person name="Chory J."/>
        </authorList>
    </citation>
    <scope>NUCLEOTIDE SEQUENCE [LARGE SCALE GENOMIC DNA]</scope>
</reference>
<dbReference type="PROSITE" id="PS50234">
    <property type="entry name" value="VWFA"/>
    <property type="match status" value="1"/>
</dbReference>
<keyword evidence="4" id="KW-1185">Reference proteome</keyword>
<proteinExistence type="predicted"/>
<protein>
    <recommendedName>
        <fullName evidence="2">VWFA domain-containing protein</fullName>
    </recommendedName>
</protein>
<name>A0ABD3BX40_9LAMI</name>
<evidence type="ECO:0000259" key="2">
    <source>
        <dbReference type="PROSITE" id="PS50234"/>
    </source>
</evidence>
<accession>A0ABD3BX40</accession>
<dbReference type="SUPFAM" id="SSF53300">
    <property type="entry name" value="vWA-like"/>
    <property type="match status" value="1"/>
</dbReference>
<dbReference type="InterPro" id="IPR002035">
    <property type="entry name" value="VWF_A"/>
</dbReference>
<feature type="compositionally biased region" description="Basic and acidic residues" evidence="1">
    <location>
        <begin position="1"/>
        <end position="11"/>
    </location>
</feature>
<dbReference type="Gene3D" id="3.40.50.410">
    <property type="entry name" value="von Willebrand factor, type A domain"/>
    <property type="match status" value="1"/>
</dbReference>
<comment type="caution">
    <text evidence="3">The sequence shown here is derived from an EMBL/GenBank/DDBJ whole genome shotgun (WGS) entry which is preliminary data.</text>
</comment>
<evidence type="ECO:0000256" key="1">
    <source>
        <dbReference type="SAM" id="MobiDB-lite"/>
    </source>
</evidence>
<dbReference type="Proteomes" id="UP001632038">
    <property type="component" value="Unassembled WGS sequence"/>
</dbReference>
<dbReference type="SMART" id="SM00327">
    <property type="entry name" value="VWA"/>
    <property type="match status" value="1"/>
</dbReference>
<organism evidence="3 4">
    <name type="scientific">Castilleja foliolosa</name>
    <dbReference type="NCBI Taxonomy" id="1961234"/>
    <lineage>
        <taxon>Eukaryota</taxon>
        <taxon>Viridiplantae</taxon>
        <taxon>Streptophyta</taxon>
        <taxon>Embryophyta</taxon>
        <taxon>Tracheophyta</taxon>
        <taxon>Spermatophyta</taxon>
        <taxon>Magnoliopsida</taxon>
        <taxon>eudicotyledons</taxon>
        <taxon>Gunneridae</taxon>
        <taxon>Pentapetalae</taxon>
        <taxon>asterids</taxon>
        <taxon>lamiids</taxon>
        <taxon>Lamiales</taxon>
        <taxon>Orobanchaceae</taxon>
        <taxon>Pedicularideae</taxon>
        <taxon>Castillejinae</taxon>
        <taxon>Castilleja</taxon>
    </lineage>
</organism>
<dbReference type="PANTHER" id="PTHR10579">
    <property type="entry name" value="CALCIUM-ACTIVATED CHLORIDE CHANNEL REGULATOR"/>
    <property type="match status" value="1"/>
</dbReference>
<dbReference type="Pfam" id="PF00092">
    <property type="entry name" value="VWA"/>
    <property type="match status" value="1"/>
</dbReference>
<sequence length="497" mass="54043">MSSSKKADHDGTLPFSDDDEPLPAGKQNFSISAVPEFDAVAASETKDNFGVLVSLRAPSLSDNACRAPIDLVMVLDVSGSMNKASKLDLVKRASSFVIDHLGHSDRLSIVSFDTRALRILSLRRMTEKGRDDAKRIVDSLSAKPNAGTNILDGLTKGVQVLQERRKQNPVASMLFLSDGHDTCNNLKSKQPSEYLPASIVRGTDKGHQTFPVHTFGFGVNHDPLVMHAIADLSGGTFSFIESYDSVQDAFMRHIGGLLSIVVRDLRLTLRSASDGVGIKSIPSGKHASERSNQESRGTVDVGDLYADEEKEFLVSVSVPVYVSNGNVRTTPLLDITCSYIDELSNTMIEMESVEIRRPGVPLPSDVKVKVEVDRQKNRLDAGEGLAEAQRVAETGDLEGARAILSKKISSVRASASGQVGDDLCLQLEAEMRETEEKMGCKETYERVGRAYALSSMSGHANQRATSSKNAYVTPNMVNMVNKAQQLIKIEDVKTEEI</sequence>
<dbReference type="InterPro" id="IPR032838">
    <property type="entry name" value="Vwaint_dom"/>
</dbReference>
<dbReference type="InterPro" id="IPR036465">
    <property type="entry name" value="vWFA_dom_sf"/>
</dbReference>
<dbReference type="InterPro" id="IPR051266">
    <property type="entry name" value="CLCR"/>
</dbReference>
<feature type="domain" description="VWFA" evidence="2">
    <location>
        <begin position="70"/>
        <end position="254"/>
    </location>
</feature>
<feature type="region of interest" description="Disordered" evidence="1">
    <location>
        <begin position="280"/>
        <end position="299"/>
    </location>
</feature>
<dbReference type="AlphaFoldDB" id="A0ABD3BX40"/>
<evidence type="ECO:0000313" key="4">
    <source>
        <dbReference type="Proteomes" id="UP001632038"/>
    </source>
</evidence>
<gene>
    <name evidence="3" type="ORF">CASFOL_034254</name>
</gene>
<feature type="region of interest" description="Disordered" evidence="1">
    <location>
        <begin position="1"/>
        <end position="24"/>
    </location>
</feature>
<evidence type="ECO:0000313" key="3">
    <source>
        <dbReference type="EMBL" id="KAL3622058.1"/>
    </source>
</evidence>
<dbReference type="Pfam" id="PF14624">
    <property type="entry name" value="Vwaint"/>
    <property type="match status" value="1"/>
</dbReference>